<comment type="subcellular location">
    <subcellularLocation>
        <location evidence="1">Membrane</location>
        <topology evidence="1">Multi-pass membrane protein</topology>
    </subcellularLocation>
</comment>
<proteinExistence type="predicted"/>
<dbReference type="GO" id="GO:0004930">
    <property type="term" value="F:G protein-coupled receptor activity"/>
    <property type="evidence" value="ECO:0007669"/>
    <property type="project" value="TreeGrafter"/>
</dbReference>
<feature type="region of interest" description="Disordered" evidence="5">
    <location>
        <begin position="694"/>
        <end position="714"/>
    </location>
</feature>
<dbReference type="SUPFAM" id="SSF81321">
    <property type="entry name" value="Family A G protein-coupled receptor-like"/>
    <property type="match status" value="1"/>
</dbReference>
<feature type="transmembrane region" description="Helical" evidence="6">
    <location>
        <begin position="1082"/>
        <end position="1107"/>
    </location>
</feature>
<evidence type="ECO:0008006" key="9">
    <source>
        <dbReference type="Google" id="ProtNLM"/>
    </source>
</evidence>
<feature type="transmembrane region" description="Helical" evidence="6">
    <location>
        <begin position="1039"/>
        <end position="1062"/>
    </location>
</feature>
<keyword evidence="3 6" id="KW-1133">Transmembrane helix</keyword>
<feature type="compositionally biased region" description="Low complexity" evidence="5">
    <location>
        <begin position="703"/>
        <end position="714"/>
    </location>
</feature>
<sequence>MEALPQNVVNAILQTAMRLPTTPLSERMTSNQEYVARNHPGAVSSVAAASRTHFSKAANQAARMSHYNAITAPLVTSNKCKSIPTSVLLASVCRMWRRIISTHTEMNPLTLLTIPRVLRISLGVGMLDDSLVLVQKPIETDSGHTSISFDQLNRAVISSRAWNTSSLAVSFPAISELAFKALLTSILNQKLHCICCSDAKCHSKNASCYEEKFCSHVDSAHHHHHHAPALSSISLVFRAPEWHKHDTGHNAITDSVWTTVHSAISIMSDLLREFSEKTFCRNAAPVFHLKSLHMHVCVDSKGSGRTNTRPVSATPGRASRVSRISTVVQSDSEDDEWTRGCAAWMRLSNVLDGSLESLQMRLNGPVENFGWLIDESVGGDSGKNAALSRDDLLAQRRHFRVFENENGQTTIFNPRENADPGVEQVDESEWQRLEQVMYGNTPNPTSSQPCENCDGDTKCFQCLLLLPAQSGSSSSSSSSNLPPPSSHARASENLTSAHHPTLLIACKSPKLTHLRQEAHGLQLRLISQACPFLTTLHISSPAWTFGTLENFQRLTHLTLGNGNWEDGYFAGSSSGGGEQGAYDSRRGVGYGMRGSFATSAPSFMELGADRVMAVKKLMMSMTPAIRARLETLAVGEISLDTVVMCFVGSEKKTNVSSDEEDRDVVMGSAATSPAVVAGELADPDAGDALDSMEHEEVQDMGNSSSSGSARSSASVHVDGEFPDFSNWDSIAATGAPVSPFAQVANTSAKHARRAYIRVDSVLITPPPFASLTRLWLRVIPRPRLEQIEKLIAQCPRLEYLDISHAGPNAFLAERFILFAMKLRVMRRALMKQAKLREEEDSFFEDESPDNVVNRLVINLWIAERAMADFQVGSLEREIRAKTVLQSGEGVHIHKSKKFMTYWNSTGPDAVQIGMSSHIPTSDQMYALHGAALVVIAGSMVGSAIMVIDSIRKGKHKSLSGRFPIYLGALNFIWSIGHSVDHTWMIAVHGLSPPDEACKTLGGLLSIFLFAEIFLIDAMALFMLATVHFRRQFTLGQYDWLLFVFVIGAPIGYLIFAAAFNAIGHDHYWCFLDVATSAGRVLWAVTSAAACACVLIPAISFFLIYRILNAHQKEMKGMVDTGDFTVSVIKKLLMFQASVTYSFCGIVMYGIAVSAFHREPLFLVFFTVLTINSGGWINCVIYIMQEYHGVGGSSGGSKELRSESKGQTKNSTVGVARTVSAKSAQAGVV</sequence>
<evidence type="ECO:0000256" key="6">
    <source>
        <dbReference type="SAM" id="Phobius"/>
    </source>
</evidence>
<dbReference type="EMBL" id="QEAP01000118">
    <property type="protein sequence ID" value="TPX74579.1"/>
    <property type="molecule type" value="Genomic_DNA"/>
</dbReference>
<evidence type="ECO:0000256" key="2">
    <source>
        <dbReference type="ARBA" id="ARBA00022692"/>
    </source>
</evidence>
<keyword evidence="8" id="KW-1185">Reference proteome</keyword>
<feature type="transmembrane region" description="Helical" evidence="6">
    <location>
        <begin position="1138"/>
        <end position="1155"/>
    </location>
</feature>
<evidence type="ECO:0000313" key="7">
    <source>
        <dbReference type="EMBL" id="TPX74579.1"/>
    </source>
</evidence>
<feature type="transmembrane region" description="Helical" evidence="6">
    <location>
        <begin position="962"/>
        <end position="979"/>
    </location>
</feature>
<dbReference type="GO" id="GO:0007189">
    <property type="term" value="P:adenylate cyclase-activating G protein-coupled receptor signaling pathway"/>
    <property type="evidence" value="ECO:0007669"/>
    <property type="project" value="TreeGrafter"/>
</dbReference>
<accession>A0A507FE04</accession>
<dbReference type="PANTHER" id="PTHR23112:SF0">
    <property type="entry name" value="TRANSMEMBRANE PROTEIN 116"/>
    <property type="match status" value="1"/>
</dbReference>
<keyword evidence="2 6" id="KW-0812">Transmembrane</keyword>
<evidence type="ECO:0000313" key="8">
    <source>
        <dbReference type="Proteomes" id="UP000320333"/>
    </source>
</evidence>
<evidence type="ECO:0000256" key="4">
    <source>
        <dbReference type="ARBA" id="ARBA00023136"/>
    </source>
</evidence>
<organism evidence="7 8">
    <name type="scientific">Chytriomyces confervae</name>
    <dbReference type="NCBI Taxonomy" id="246404"/>
    <lineage>
        <taxon>Eukaryota</taxon>
        <taxon>Fungi</taxon>
        <taxon>Fungi incertae sedis</taxon>
        <taxon>Chytridiomycota</taxon>
        <taxon>Chytridiomycota incertae sedis</taxon>
        <taxon>Chytridiomycetes</taxon>
        <taxon>Chytridiales</taxon>
        <taxon>Chytriomycetaceae</taxon>
        <taxon>Chytriomyces</taxon>
    </lineage>
</organism>
<dbReference type="AlphaFoldDB" id="A0A507FE04"/>
<dbReference type="Proteomes" id="UP000320333">
    <property type="component" value="Unassembled WGS sequence"/>
</dbReference>
<dbReference type="OrthoDB" id="2130405at2759"/>
<feature type="transmembrane region" description="Helical" evidence="6">
    <location>
        <begin position="1161"/>
        <end position="1183"/>
    </location>
</feature>
<evidence type="ECO:0000256" key="3">
    <source>
        <dbReference type="ARBA" id="ARBA00022989"/>
    </source>
</evidence>
<evidence type="ECO:0000256" key="1">
    <source>
        <dbReference type="ARBA" id="ARBA00004141"/>
    </source>
</evidence>
<dbReference type="PANTHER" id="PTHR23112">
    <property type="entry name" value="G PROTEIN-COUPLED RECEPTOR 157-RELATED"/>
    <property type="match status" value="1"/>
</dbReference>
<reference evidence="7 8" key="1">
    <citation type="journal article" date="2019" name="Sci. Rep.">
        <title>Comparative genomics of chytrid fungi reveal insights into the obligate biotrophic and pathogenic lifestyle of Synchytrium endobioticum.</title>
        <authorList>
            <person name="van de Vossenberg B.T.L.H."/>
            <person name="Warris S."/>
            <person name="Nguyen H.D.T."/>
            <person name="van Gent-Pelzer M.P.E."/>
            <person name="Joly D.L."/>
            <person name="van de Geest H.C."/>
            <person name="Bonants P.J.M."/>
            <person name="Smith D.S."/>
            <person name="Levesque C.A."/>
            <person name="van der Lee T.A.J."/>
        </authorList>
    </citation>
    <scope>NUCLEOTIDE SEQUENCE [LARGE SCALE GENOMIC DNA]</scope>
    <source>
        <strain evidence="7 8">CBS 675.73</strain>
    </source>
</reference>
<evidence type="ECO:0000256" key="5">
    <source>
        <dbReference type="SAM" id="MobiDB-lite"/>
    </source>
</evidence>
<name>A0A507FE04_9FUNG</name>
<dbReference type="CDD" id="cd00637">
    <property type="entry name" value="7tm_classA_rhodopsin-like"/>
    <property type="match status" value="1"/>
</dbReference>
<feature type="transmembrane region" description="Helical" evidence="6">
    <location>
        <begin position="999"/>
        <end position="1027"/>
    </location>
</feature>
<gene>
    <name evidence="7" type="ORF">CcCBS67573_g04150</name>
</gene>
<feature type="region of interest" description="Disordered" evidence="5">
    <location>
        <begin position="472"/>
        <end position="491"/>
    </location>
</feature>
<protein>
    <recommendedName>
        <fullName evidence="9">G-protein coupled receptors family 2 profile 2 domain-containing protein</fullName>
    </recommendedName>
</protein>
<keyword evidence="4 6" id="KW-0472">Membrane</keyword>
<dbReference type="GO" id="GO:0005886">
    <property type="term" value="C:plasma membrane"/>
    <property type="evidence" value="ECO:0007669"/>
    <property type="project" value="TreeGrafter"/>
</dbReference>
<comment type="caution">
    <text evidence="7">The sequence shown here is derived from an EMBL/GenBank/DDBJ whole genome shotgun (WGS) entry which is preliminary data.</text>
</comment>
<feature type="transmembrane region" description="Helical" evidence="6">
    <location>
        <begin position="925"/>
        <end position="950"/>
    </location>
</feature>